<dbReference type="OrthoDB" id="198388at2759"/>
<dbReference type="RefSeq" id="XP_004995305.1">
    <property type="nucleotide sequence ID" value="XM_004995248.1"/>
</dbReference>
<keyword evidence="2" id="KW-0812">Transmembrane</keyword>
<name>F2U600_SALR5</name>
<feature type="region of interest" description="Disordered" evidence="1">
    <location>
        <begin position="1"/>
        <end position="36"/>
    </location>
</feature>
<dbReference type="PANTHER" id="PTHR43841">
    <property type="entry name" value="3-HYDROXYACYL-THIOESTER DEHYDRATASE HTDX-RELATED"/>
    <property type="match status" value="1"/>
</dbReference>
<reference evidence="4" key="1">
    <citation type="submission" date="2009-08" db="EMBL/GenBank/DDBJ databases">
        <title>Annotation of Salpingoeca rosetta.</title>
        <authorList>
            <consortium name="The Broad Institute Genome Sequencing Platform"/>
            <person name="Russ C."/>
            <person name="Cuomo C."/>
            <person name="Burger G."/>
            <person name="Gray M.W."/>
            <person name="Holland P.W.H."/>
            <person name="King N."/>
            <person name="Lang F.B.F."/>
            <person name="Roger A.J."/>
            <person name="Ruiz-Trillo I."/>
            <person name="Young S.K."/>
            <person name="Zeng Q."/>
            <person name="Gargeya S."/>
            <person name="Alvarado L."/>
            <person name="Berlin A."/>
            <person name="Chapman S.B."/>
            <person name="Chen Z."/>
            <person name="Freedman E."/>
            <person name="Gellesch M."/>
            <person name="Goldberg J."/>
            <person name="Griggs A."/>
            <person name="Gujja S."/>
            <person name="Heilman E."/>
            <person name="Heiman D."/>
            <person name="Howarth C."/>
            <person name="Mehta T."/>
            <person name="Neiman D."/>
            <person name="Pearson M."/>
            <person name="Roberts A."/>
            <person name="Saif S."/>
            <person name="Shea T."/>
            <person name="Shenoy N."/>
            <person name="Sisk P."/>
            <person name="Stolte C."/>
            <person name="Sykes S."/>
            <person name="White J."/>
            <person name="Yandava C."/>
            <person name="Haas B."/>
            <person name="Nusbaum C."/>
            <person name="Birren B."/>
        </authorList>
    </citation>
    <scope>NUCLEOTIDE SEQUENCE [LARGE SCALE GENOMIC DNA]</scope>
    <source>
        <strain evidence="4">ATCC 50818</strain>
    </source>
</reference>
<evidence type="ECO:0000256" key="1">
    <source>
        <dbReference type="SAM" id="MobiDB-lite"/>
    </source>
</evidence>
<dbReference type="EMBL" id="GL832962">
    <property type="protein sequence ID" value="EGD82941.1"/>
    <property type="molecule type" value="Genomic_DNA"/>
</dbReference>
<accession>F2U600</accession>
<dbReference type="Proteomes" id="UP000007799">
    <property type="component" value="Unassembled WGS sequence"/>
</dbReference>
<dbReference type="PANTHER" id="PTHR43841:SF1">
    <property type="entry name" value="3-HYDROXYACYL-THIOESTER DEHYDRATASE X"/>
    <property type="match status" value="1"/>
</dbReference>
<keyword evidence="2" id="KW-0472">Membrane</keyword>
<dbReference type="AlphaFoldDB" id="F2U600"/>
<feature type="domain" description="MaoC-like" evidence="3">
    <location>
        <begin position="195"/>
        <end position="243"/>
    </location>
</feature>
<dbReference type="InterPro" id="IPR029069">
    <property type="entry name" value="HotDog_dom_sf"/>
</dbReference>
<dbReference type="SUPFAM" id="SSF54637">
    <property type="entry name" value="Thioesterase/thiol ester dehydrase-isomerase"/>
    <property type="match status" value="1"/>
</dbReference>
<feature type="transmembrane region" description="Helical" evidence="2">
    <location>
        <begin position="53"/>
        <end position="81"/>
    </location>
</feature>
<evidence type="ECO:0000313" key="5">
    <source>
        <dbReference type="Proteomes" id="UP000007799"/>
    </source>
</evidence>
<dbReference type="Gene3D" id="3.10.129.10">
    <property type="entry name" value="Hotdog Thioesterase"/>
    <property type="match status" value="1"/>
</dbReference>
<dbReference type="GeneID" id="16075886"/>
<evidence type="ECO:0000256" key="2">
    <source>
        <dbReference type="SAM" id="Phobius"/>
    </source>
</evidence>
<organism evidence="5">
    <name type="scientific">Salpingoeca rosetta (strain ATCC 50818 / BSB-021)</name>
    <dbReference type="NCBI Taxonomy" id="946362"/>
    <lineage>
        <taxon>Eukaryota</taxon>
        <taxon>Choanoflagellata</taxon>
        <taxon>Craspedida</taxon>
        <taxon>Salpingoecidae</taxon>
        <taxon>Salpingoeca</taxon>
    </lineage>
</organism>
<keyword evidence="5" id="KW-1185">Reference proteome</keyword>
<proteinExistence type="predicted"/>
<gene>
    <name evidence="4" type="ORF">PTSG_03574</name>
</gene>
<sequence>MTAATMNGGDGAEEVVNRSSLGKGKQPARRRSAPGMTQEAVHNGTMLLNFLRLALASFFLVPVALYFHLWLLAGVLAFFVFTPQLVGKAWTHVAYRSPPSNVEVLFHGFISSITKRPSLKAKRPQITYASRIRVDERDFARVCELTGFKDATLAKPGMAALPYMHVSSRKPKAPKERAEIAGEQTNTWTLPHNIGWQYARCSGDYNPIHIHPLTAKLFGQPTCIAHGMYTLARAVAGVTTATTSSSSSSSSSSSGSGLDLRYPIQAANEWKLPLRIPSKAALKFHVADTSAEHVRGIRPRTARGDPTKTGKFASFLVEFGDGKPHNAGAIWAGDSTFL</sequence>
<dbReference type="InParanoid" id="F2U600"/>
<dbReference type="InterPro" id="IPR002539">
    <property type="entry name" value="MaoC-like_dom"/>
</dbReference>
<dbReference type="Pfam" id="PF01575">
    <property type="entry name" value="MaoC_dehydratas"/>
    <property type="match status" value="1"/>
</dbReference>
<evidence type="ECO:0000313" key="4">
    <source>
        <dbReference type="EMBL" id="EGD82941.1"/>
    </source>
</evidence>
<evidence type="ECO:0000259" key="3">
    <source>
        <dbReference type="Pfam" id="PF01575"/>
    </source>
</evidence>
<keyword evidence="2" id="KW-1133">Transmembrane helix</keyword>
<dbReference type="eggNOG" id="ENOG502SCYX">
    <property type="taxonomic scope" value="Eukaryota"/>
</dbReference>
<dbReference type="STRING" id="946362.F2U600"/>
<protein>
    <recommendedName>
        <fullName evidence="3">MaoC-like domain-containing protein</fullName>
    </recommendedName>
</protein>
<dbReference type="KEGG" id="sre:PTSG_03574"/>